<evidence type="ECO:0008006" key="3">
    <source>
        <dbReference type="Google" id="ProtNLM"/>
    </source>
</evidence>
<evidence type="ECO:0000313" key="1">
    <source>
        <dbReference type="EMBL" id="PQL82649.1"/>
    </source>
</evidence>
<dbReference type="Proteomes" id="UP000233757">
    <property type="component" value="Unassembled WGS sequence"/>
</dbReference>
<organism evidence="1 2">
    <name type="scientific">Acinetobacter baumannii</name>
    <dbReference type="NCBI Taxonomy" id="470"/>
    <lineage>
        <taxon>Bacteria</taxon>
        <taxon>Pseudomonadati</taxon>
        <taxon>Pseudomonadota</taxon>
        <taxon>Gammaproteobacteria</taxon>
        <taxon>Moraxellales</taxon>
        <taxon>Moraxellaceae</taxon>
        <taxon>Acinetobacter</taxon>
        <taxon>Acinetobacter calcoaceticus/baumannii complex</taxon>
    </lineage>
</organism>
<protein>
    <recommendedName>
        <fullName evidence="3">SMI1/KNR4 family protein</fullName>
    </recommendedName>
</protein>
<dbReference type="Pfam" id="PF14433">
    <property type="entry name" value="SUKH-3"/>
    <property type="match status" value="1"/>
</dbReference>
<sequence length="155" mass="17919">MQESNFDLSANIEEYLVNCGWYTGRKIDSEHIIEAWKADKYKIFNSAIVFVQSFNGLNIAHEAYRGKEKDFSYFNSIKATEGIDPAWIFEEYSLKAGSDLLPIGLGYSEHLTYFIDPSFKFYGGYDDYFCKIGDSVNSFFNNIFYEKNFISIVSN</sequence>
<comment type="caution">
    <text evidence="1">The sequence shown here is derived from an EMBL/GenBank/DDBJ whole genome shotgun (WGS) entry which is preliminary data.</text>
</comment>
<name>A0AA44XP61_ACIBA</name>
<reference evidence="1 2" key="1">
    <citation type="submission" date="2018-02" db="EMBL/GenBank/DDBJ databases">
        <title>Acinetobacter baumanii whole genome sequence.</title>
        <authorList>
            <person name="Qasim Z.J."/>
        </authorList>
    </citation>
    <scope>NUCLEOTIDE SEQUENCE [LARGE SCALE GENOMIC DNA]</scope>
    <source>
        <strain evidence="1 2">ZQ8</strain>
    </source>
</reference>
<evidence type="ECO:0000313" key="2">
    <source>
        <dbReference type="Proteomes" id="UP000233757"/>
    </source>
</evidence>
<proteinExistence type="predicted"/>
<accession>A0AA44XP61</accession>
<dbReference type="AlphaFoldDB" id="A0AA44XP61"/>
<dbReference type="EMBL" id="PHJU02000026">
    <property type="protein sequence ID" value="PQL82649.1"/>
    <property type="molecule type" value="Genomic_DNA"/>
</dbReference>
<dbReference type="InterPro" id="IPR025850">
    <property type="entry name" value="SUKH-3"/>
</dbReference>
<dbReference type="RefSeq" id="WP_001158254.1">
    <property type="nucleotide sequence ID" value="NZ_PHJU02000026.1"/>
</dbReference>
<gene>
    <name evidence="1" type="ORF">CV954_012360</name>
</gene>